<evidence type="ECO:0008006" key="3">
    <source>
        <dbReference type="Google" id="ProtNLM"/>
    </source>
</evidence>
<dbReference type="GeneID" id="92044416"/>
<organism evidence="1 2">
    <name type="scientific">Apiospora hydei</name>
    <dbReference type="NCBI Taxonomy" id="1337664"/>
    <lineage>
        <taxon>Eukaryota</taxon>
        <taxon>Fungi</taxon>
        <taxon>Dikarya</taxon>
        <taxon>Ascomycota</taxon>
        <taxon>Pezizomycotina</taxon>
        <taxon>Sordariomycetes</taxon>
        <taxon>Xylariomycetidae</taxon>
        <taxon>Amphisphaeriales</taxon>
        <taxon>Apiosporaceae</taxon>
        <taxon>Apiospora</taxon>
    </lineage>
</organism>
<protein>
    <recommendedName>
        <fullName evidence="3">ABM domain-containing protein</fullName>
    </recommendedName>
</protein>
<gene>
    <name evidence="1" type="ORF">PG997_007041</name>
</gene>
<dbReference type="Proteomes" id="UP001433268">
    <property type="component" value="Unassembled WGS sequence"/>
</dbReference>
<proteinExistence type="predicted"/>
<evidence type="ECO:0000313" key="2">
    <source>
        <dbReference type="Proteomes" id="UP001433268"/>
    </source>
</evidence>
<sequence length="226" mass="23932">MQAGQILITPLTPNPDLSSLSKAKSILLRQPGCTAVRYSRQVEDPNKLALFIDWDDISSHRSLQQNNAAESQAILETISQSCAGRVRTTYHVPLSPPQSSSSASNDDERVLDFAPVTEVVHIHFPATLSDAAQHDILARVNASKQALIEHAAGRVGVPAFGFAHALVDVDHFPDGDGGDSDSDSSKSRVLVCLAGWASLEARAAFAASEVATEGIAAMKALPGLRG</sequence>
<evidence type="ECO:0000313" key="1">
    <source>
        <dbReference type="EMBL" id="KAK8085770.1"/>
    </source>
</evidence>
<comment type="caution">
    <text evidence="1">The sequence shown here is derived from an EMBL/GenBank/DDBJ whole genome shotgun (WGS) entry which is preliminary data.</text>
</comment>
<name>A0ABR1WQF6_9PEZI</name>
<accession>A0ABR1WQF6</accession>
<keyword evidence="2" id="KW-1185">Reference proteome</keyword>
<dbReference type="EMBL" id="JAQQWN010000005">
    <property type="protein sequence ID" value="KAK8085770.1"/>
    <property type="molecule type" value="Genomic_DNA"/>
</dbReference>
<reference evidence="1 2" key="1">
    <citation type="submission" date="2023-01" db="EMBL/GenBank/DDBJ databases">
        <title>Analysis of 21 Apiospora genomes using comparative genomics revels a genus with tremendous synthesis potential of carbohydrate active enzymes and secondary metabolites.</title>
        <authorList>
            <person name="Sorensen T."/>
        </authorList>
    </citation>
    <scope>NUCLEOTIDE SEQUENCE [LARGE SCALE GENOMIC DNA]</scope>
    <source>
        <strain evidence="1 2">CBS 114990</strain>
    </source>
</reference>
<dbReference type="RefSeq" id="XP_066670279.1">
    <property type="nucleotide sequence ID" value="XM_066811356.1"/>
</dbReference>
<dbReference type="Gene3D" id="3.30.70.100">
    <property type="match status" value="1"/>
</dbReference>